<dbReference type="OrthoDB" id="284718at2759"/>
<keyword evidence="3" id="KW-1185">Reference proteome</keyword>
<feature type="transmembrane region" description="Helical" evidence="1">
    <location>
        <begin position="90"/>
        <end position="109"/>
    </location>
</feature>
<protein>
    <submittedName>
        <fullName evidence="2">Uncharacterized protein</fullName>
    </submittedName>
</protein>
<feature type="transmembrane region" description="Helical" evidence="1">
    <location>
        <begin position="46"/>
        <end position="66"/>
    </location>
</feature>
<dbReference type="AlphaFoldDB" id="A0A9P6WAF2"/>
<accession>A0A9P6WAF2</accession>
<dbReference type="Proteomes" id="UP000750334">
    <property type="component" value="Unassembled WGS sequence"/>
</dbReference>
<comment type="caution">
    <text evidence="2">The sequence shown here is derived from an EMBL/GenBank/DDBJ whole genome shotgun (WGS) entry which is preliminary data.</text>
</comment>
<evidence type="ECO:0000313" key="3">
    <source>
        <dbReference type="Proteomes" id="UP000750334"/>
    </source>
</evidence>
<organism evidence="2 3">
    <name type="scientific">Maudiozyma exigua</name>
    <name type="common">Yeast</name>
    <name type="synonym">Kazachstania exigua</name>
    <dbReference type="NCBI Taxonomy" id="34358"/>
    <lineage>
        <taxon>Eukaryota</taxon>
        <taxon>Fungi</taxon>
        <taxon>Dikarya</taxon>
        <taxon>Ascomycota</taxon>
        <taxon>Saccharomycotina</taxon>
        <taxon>Saccharomycetes</taxon>
        <taxon>Saccharomycetales</taxon>
        <taxon>Saccharomycetaceae</taxon>
        <taxon>Maudiozyma</taxon>
    </lineage>
</organism>
<dbReference type="EMBL" id="PUHR01000063">
    <property type="protein sequence ID" value="KAG0668585.1"/>
    <property type="molecule type" value="Genomic_DNA"/>
</dbReference>
<evidence type="ECO:0000256" key="1">
    <source>
        <dbReference type="SAM" id="Phobius"/>
    </source>
</evidence>
<dbReference type="PANTHER" id="PTHR28038">
    <property type="entry name" value="ADL329WP"/>
    <property type="match status" value="1"/>
</dbReference>
<sequence>MTLNNVKREDLSVRCKITRGPLAIYSSGKNQSLSGMLNQSMPLAAIFLRNKFLAWFALVQGVHYLLNTDREQAARDAAAKDPTGLDQSPFTRLLIAVGAIIICYIDFIFPQK</sequence>
<evidence type="ECO:0000313" key="2">
    <source>
        <dbReference type="EMBL" id="KAG0668585.1"/>
    </source>
</evidence>
<reference evidence="2 3" key="1">
    <citation type="submission" date="2020-11" db="EMBL/GenBank/DDBJ databases">
        <title>Kefir isolates.</title>
        <authorList>
            <person name="Marcisauskas S."/>
            <person name="Kim Y."/>
            <person name="Blasche S."/>
        </authorList>
    </citation>
    <scope>NUCLEOTIDE SEQUENCE [LARGE SCALE GENOMIC DNA]</scope>
    <source>
        <strain evidence="2 3">OG2</strain>
    </source>
</reference>
<proteinExistence type="predicted"/>
<keyword evidence="1" id="KW-1133">Transmembrane helix</keyword>
<keyword evidence="1" id="KW-0472">Membrane</keyword>
<dbReference type="PANTHER" id="PTHR28038:SF1">
    <property type="entry name" value="ADL329WP"/>
    <property type="match status" value="1"/>
</dbReference>
<gene>
    <name evidence="2" type="ORF">C6P45_004556</name>
</gene>
<keyword evidence="1" id="KW-0812">Transmembrane</keyword>
<name>A0A9P6WAF2_MAUEX</name>